<dbReference type="GO" id="GO:0005524">
    <property type="term" value="F:ATP binding"/>
    <property type="evidence" value="ECO:0007669"/>
    <property type="project" value="UniProtKB-KW"/>
</dbReference>
<dbReference type="PANTHER" id="PTHR22683:SF1">
    <property type="entry name" value="TYPE VII SECRETION SYSTEM PROTEIN ESSC"/>
    <property type="match status" value="1"/>
</dbReference>
<accession>A0A3G3BWU4</accession>
<evidence type="ECO:0000256" key="3">
    <source>
        <dbReference type="SAM" id="MobiDB-lite"/>
    </source>
</evidence>
<dbReference type="SUPFAM" id="SSF52540">
    <property type="entry name" value="P-loop containing nucleoside triphosphate hydrolases"/>
    <property type="match status" value="1"/>
</dbReference>
<dbReference type="Pfam" id="PF01580">
    <property type="entry name" value="FtsK_SpoIIIE"/>
    <property type="match status" value="1"/>
</dbReference>
<reference evidence="5 6" key="1">
    <citation type="submission" date="2018-09" db="EMBL/GenBank/DDBJ databases">
        <title>Comparative Genomic Analysis of Eight Novel Haloalkaliphilic Bacteriophages from Lake Elmenteita, Kenya.</title>
        <authorList>
            <person name="Akhwale J.K."/>
        </authorList>
    </citation>
    <scope>NUCLEOTIDE SEQUENCE [LARGE SCALE GENOMIC DNA]</scope>
</reference>
<protein>
    <submittedName>
        <fullName evidence="5">DNA translocase</fullName>
    </submittedName>
</protein>
<dbReference type="EMBL" id="MH884513">
    <property type="protein sequence ID" value="AYP68759.1"/>
    <property type="molecule type" value="Genomic_DNA"/>
</dbReference>
<dbReference type="PANTHER" id="PTHR22683">
    <property type="entry name" value="SPORULATION PROTEIN RELATED"/>
    <property type="match status" value="1"/>
</dbReference>
<dbReference type="InterPro" id="IPR027417">
    <property type="entry name" value="P-loop_NTPase"/>
</dbReference>
<evidence type="ECO:0000313" key="6">
    <source>
        <dbReference type="Proteomes" id="UP000275945"/>
    </source>
</evidence>
<proteinExistence type="predicted"/>
<name>A0A3G3BWU4_9CAUD</name>
<dbReference type="InterPro" id="IPR050206">
    <property type="entry name" value="FtsK/SpoIIIE/SftA"/>
</dbReference>
<feature type="domain" description="FtsK" evidence="4">
    <location>
        <begin position="169"/>
        <end position="371"/>
    </location>
</feature>
<dbReference type="PROSITE" id="PS50901">
    <property type="entry name" value="FTSK"/>
    <property type="match status" value="1"/>
</dbReference>
<keyword evidence="6" id="KW-1185">Reference proteome</keyword>
<dbReference type="InterPro" id="IPR002543">
    <property type="entry name" value="FtsK_dom"/>
</dbReference>
<dbReference type="Gene3D" id="3.40.50.300">
    <property type="entry name" value="P-loop containing nucleotide triphosphate hydrolases"/>
    <property type="match status" value="1"/>
</dbReference>
<dbReference type="Proteomes" id="UP000275945">
    <property type="component" value="Segment"/>
</dbReference>
<keyword evidence="1" id="KW-0547">Nucleotide-binding</keyword>
<evidence type="ECO:0000313" key="5">
    <source>
        <dbReference type="EMBL" id="AYP68759.1"/>
    </source>
</evidence>
<gene>
    <name evidence="5" type="primary">ftsK</name>
    <name evidence="5" type="ORF">BpsS36_00053</name>
</gene>
<evidence type="ECO:0000256" key="2">
    <source>
        <dbReference type="ARBA" id="ARBA00022840"/>
    </source>
</evidence>
<dbReference type="GO" id="GO:0003677">
    <property type="term" value="F:DNA binding"/>
    <property type="evidence" value="ECO:0007669"/>
    <property type="project" value="InterPro"/>
</dbReference>
<evidence type="ECO:0000256" key="1">
    <source>
        <dbReference type="ARBA" id="ARBA00022741"/>
    </source>
</evidence>
<organism evidence="5 6">
    <name type="scientific">Bacillus phage vB_BpsS-36</name>
    <dbReference type="NCBI Taxonomy" id="2419622"/>
    <lineage>
        <taxon>Viruses</taxon>
        <taxon>Duplodnaviria</taxon>
        <taxon>Heunggongvirae</taxon>
        <taxon>Uroviricota</taxon>
        <taxon>Caudoviricetes</taxon>
        <taxon>Ehrlichviridae</taxon>
        <taxon>Nairobivirus</taxon>
        <taxon>Nairobivirus nv36</taxon>
    </lineage>
</organism>
<sequence>MIFEIVTTTLMGGVTLYATLKKSGATNDSDKIQKIFTLSGLNVKDGKETLTAQLVKKNNHDWGMEYKYRIPLGRSFSDYEARKQALEDGLNNRKVKVQLKDLKDVKLDKNIIKSLMELNKKKLSGKKEVELSYDGLLTVRVYDEPLTKELPFELLSSGWSVPVGQGRELNKMVYHDFEKIPHMALGGATRYGKSNFINSMIVSLLHSQPDNVRFHLIDLKGGVELCDYEDIKQTVRIAYEPEEALEVLKGAYEEMRAIQQKLRKMGKKNVQEAGLKERHFIIIDEVGELNPEEAVDKKDIKEDGVIIKKSEKTIKEECQKYMSQIARLGAGLGMRQILATQYGTGDVIPRQCKQNSDAKLCFRVQSGVASRVVLDSEGAEKLPEIKGRAIYQTADKRRILQTPLIKSEVIRQATTPYINIRARKEEVRHETTKRETRKHTVKLEETGLS</sequence>
<feature type="region of interest" description="Disordered" evidence="3">
    <location>
        <begin position="428"/>
        <end position="449"/>
    </location>
</feature>
<keyword evidence="2" id="KW-0067">ATP-binding</keyword>
<evidence type="ECO:0000259" key="4">
    <source>
        <dbReference type="PROSITE" id="PS50901"/>
    </source>
</evidence>